<feature type="domain" description="N-acetyltransferase" evidence="6">
    <location>
        <begin position="37"/>
        <end position="143"/>
    </location>
</feature>
<keyword evidence="2" id="KW-1277">Toxin-antitoxin system</keyword>
<organism evidence="7 8">
    <name type="scientific">Sphingobacterium ginsenosidimutans</name>
    <dbReference type="NCBI Taxonomy" id="687845"/>
    <lineage>
        <taxon>Bacteria</taxon>
        <taxon>Pseudomonadati</taxon>
        <taxon>Bacteroidota</taxon>
        <taxon>Sphingobacteriia</taxon>
        <taxon>Sphingobacteriales</taxon>
        <taxon>Sphingobacteriaceae</taxon>
        <taxon>Sphingobacterium</taxon>
    </lineage>
</organism>
<comment type="caution">
    <text evidence="7">The sequence shown here is derived from an EMBL/GenBank/DDBJ whole genome shotgun (WGS) entry which is preliminary data.</text>
</comment>
<keyword evidence="3" id="KW-0808">Transferase</keyword>
<evidence type="ECO:0000256" key="5">
    <source>
        <dbReference type="ARBA" id="ARBA00049880"/>
    </source>
</evidence>
<dbReference type="Pfam" id="PF00583">
    <property type="entry name" value="Acetyltransf_1"/>
    <property type="match status" value="1"/>
</dbReference>
<evidence type="ECO:0000256" key="3">
    <source>
        <dbReference type="ARBA" id="ARBA00022679"/>
    </source>
</evidence>
<dbReference type="RefSeq" id="WP_257088313.1">
    <property type="nucleotide sequence ID" value="NZ_BAAAZK010000002.1"/>
</dbReference>
<evidence type="ECO:0000256" key="2">
    <source>
        <dbReference type="ARBA" id="ARBA00022649"/>
    </source>
</evidence>
<keyword evidence="1" id="KW-0678">Repressor</keyword>
<protein>
    <submittedName>
        <fullName evidence="7">GNAT family N-acetyltransferase</fullName>
    </submittedName>
</protein>
<keyword evidence="4" id="KW-0012">Acyltransferase</keyword>
<dbReference type="PANTHER" id="PTHR36449:SF1">
    <property type="entry name" value="ACETYLTRANSFERASE"/>
    <property type="match status" value="1"/>
</dbReference>
<evidence type="ECO:0000259" key="6">
    <source>
        <dbReference type="Pfam" id="PF00583"/>
    </source>
</evidence>
<proteinExistence type="predicted"/>
<keyword evidence="8" id="KW-1185">Reference proteome</keyword>
<gene>
    <name evidence="7" type="ORF">GCM10022218_13340</name>
</gene>
<dbReference type="InterPro" id="IPR000182">
    <property type="entry name" value="GNAT_dom"/>
</dbReference>
<dbReference type="InterPro" id="IPR016181">
    <property type="entry name" value="Acyl_CoA_acyltransferase"/>
</dbReference>
<dbReference type="Gene3D" id="3.40.630.30">
    <property type="match status" value="1"/>
</dbReference>
<sequence length="164" mass="18421">MKIQTFDSDCNKDKFTCGEDLLDRYLKLQASQDIKKKLATCTVMVDEKNNVIGYYTLSSNSVDKDSMPEELSKKFPPSYSALPCVLLGRLAIDNSAKGKGYGEILLFDALFKCLTLSKDLGILCIIVDPLNDQAIEFYKKYGFIYLPTSGKMMISIKTIERLAK</sequence>
<dbReference type="Proteomes" id="UP001500167">
    <property type="component" value="Unassembled WGS sequence"/>
</dbReference>
<dbReference type="SUPFAM" id="SSF55729">
    <property type="entry name" value="Acyl-CoA N-acyltransferases (Nat)"/>
    <property type="match status" value="1"/>
</dbReference>
<evidence type="ECO:0000256" key="1">
    <source>
        <dbReference type="ARBA" id="ARBA00022491"/>
    </source>
</evidence>
<evidence type="ECO:0000313" key="7">
    <source>
        <dbReference type="EMBL" id="GAA4172174.1"/>
    </source>
</evidence>
<reference evidence="8" key="1">
    <citation type="journal article" date="2019" name="Int. J. Syst. Evol. Microbiol.">
        <title>The Global Catalogue of Microorganisms (GCM) 10K type strain sequencing project: providing services to taxonomists for standard genome sequencing and annotation.</title>
        <authorList>
            <consortium name="The Broad Institute Genomics Platform"/>
            <consortium name="The Broad Institute Genome Sequencing Center for Infectious Disease"/>
            <person name="Wu L."/>
            <person name="Ma J."/>
        </authorList>
    </citation>
    <scope>NUCLEOTIDE SEQUENCE [LARGE SCALE GENOMIC DNA]</scope>
    <source>
        <strain evidence="8">JCM 16722</strain>
    </source>
</reference>
<evidence type="ECO:0000313" key="8">
    <source>
        <dbReference type="Proteomes" id="UP001500167"/>
    </source>
</evidence>
<accession>A0ABP7ZWX6</accession>
<name>A0ABP7ZWX6_9SPHI</name>
<comment type="catalytic activity">
    <reaction evidence="5">
        <text>glycyl-tRNA(Gly) + acetyl-CoA = N-acetylglycyl-tRNA(Gly) + CoA + H(+)</text>
        <dbReference type="Rhea" id="RHEA:81867"/>
        <dbReference type="Rhea" id="RHEA-COMP:9683"/>
        <dbReference type="Rhea" id="RHEA-COMP:19766"/>
        <dbReference type="ChEBI" id="CHEBI:15378"/>
        <dbReference type="ChEBI" id="CHEBI:57287"/>
        <dbReference type="ChEBI" id="CHEBI:57288"/>
        <dbReference type="ChEBI" id="CHEBI:78522"/>
        <dbReference type="ChEBI" id="CHEBI:232036"/>
    </reaction>
</comment>
<dbReference type="EMBL" id="BAAAZK010000002">
    <property type="protein sequence ID" value="GAA4172174.1"/>
    <property type="molecule type" value="Genomic_DNA"/>
</dbReference>
<evidence type="ECO:0000256" key="4">
    <source>
        <dbReference type="ARBA" id="ARBA00023315"/>
    </source>
</evidence>
<dbReference type="PANTHER" id="PTHR36449">
    <property type="entry name" value="ACETYLTRANSFERASE-RELATED"/>
    <property type="match status" value="1"/>
</dbReference>